<dbReference type="HOGENOM" id="CLU_001265_23_0_11"/>
<comment type="subcellular location">
    <subcellularLocation>
        <location evidence="1">Cell membrane</location>
        <topology evidence="1">Multi-pass membrane protein</topology>
    </subcellularLocation>
</comment>
<dbReference type="Gene3D" id="1.20.1250.20">
    <property type="entry name" value="MFS general substrate transporter like domains"/>
    <property type="match status" value="1"/>
</dbReference>
<dbReference type="Proteomes" id="UP000003963">
    <property type="component" value="Unassembled WGS sequence"/>
</dbReference>
<feature type="transmembrane region" description="Helical" evidence="5">
    <location>
        <begin position="32"/>
        <end position="51"/>
    </location>
</feature>
<dbReference type="GO" id="GO:0005886">
    <property type="term" value="C:plasma membrane"/>
    <property type="evidence" value="ECO:0007669"/>
    <property type="project" value="UniProtKB-SubCell"/>
</dbReference>
<name>D9WFU5_9ACTN</name>
<dbReference type="OrthoDB" id="9815356at2"/>
<feature type="transmembrane region" description="Helical" evidence="5">
    <location>
        <begin position="124"/>
        <end position="145"/>
    </location>
</feature>
<dbReference type="AlphaFoldDB" id="D9WFU5"/>
<reference evidence="7 8" key="1">
    <citation type="submission" date="2009-02" db="EMBL/GenBank/DDBJ databases">
        <title>Annotation of Streptomyces hygroscopicus strain ATCC 53653.</title>
        <authorList>
            <consortium name="The Broad Institute Genome Sequencing Platform"/>
            <consortium name="Broad Institute Microbial Sequencing Center"/>
            <person name="Fischbach M."/>
            <person name="Godfrey P."/>
            <person name="Ward D."/>
            <person name="Young S."/>
            <person name="Zeng Q."/>
            <person name="Koehrsen M."/>
            <person name="Alvarado L."/>
            <person name="Berlin A.M."/>
            <person name="Bochicchio J."/>
            <person name="Borenstein D."/>
            <person name="Chapman S.B."/>
            <person name="Chen Z."/>
            <person name="Engels R."/>
            <person name="Freedman E."/>
            <person name="Gellesch M."/>
            <person name="Goldberg J."/>
            <person name="Griggs A."/>
            <person name="Gujja S."/>
            <person name="Heilman E.R."/>
            <person name="Heiman D.I."/>
            <person name="Hepburn T.A."/>
            <person name="Howarth C."/>
            <person name="Jen D."/>
            <person name="Larson L."/>
            <person name="Lewis B."/>
            <person name="Mehta T."/>
            <person name="Park D."/>
            <person name="Pearson M."/>
            <person name="Richards J."/>
            <person name="Roberts A."/>
            <person name="Saif S."/>
            <person name="Shea T.D."/>
            <person name="Shenoy N."/>
            <person name="Sisk P."/>
            <person name="Stolte C."/>
            <person name="Sykes S.N."/>
            <person name="Thomson T."/>
            <person name="Walk T."/>
            <person name="White J."/>
            <person name="Yandava C."/>
            <person name="Straight P."/>
            <person name="Clardy J."/>
            <person name="Hung D."/>
            <person name="Kolter R."/>
            <person name="Mekalanos J."/>
            <person name="Walker S."/>
            <person name="Walsh C.T."/>
            <person name="Wieland-Brown L.C."/>
            <person name="Haas B."/>
            <person name="Nusbaum C."/>
            <person name="Birren B."/>
        </authorList>
    </citation>
    <scope>NUCLEOTIDE SEQUENCE [LARGE SCALE GENOMIC DNA]</scope>
    <source>
        <strain evidence="7 8">ATCC 53653</strain>
    </source>
</reference>
<evidence type="ECO:0000256" key="5">
    <source>
        <dbReference type="SAM" id="Phobius"/>
    </source>
</evidence>
<feature type="transmembrane region" description="Helical" evidence="5">
    <location>
        <begin position="322"/>
        <end position="340"/>
    </location>
</feature>
<dbReference type="InterPro" id="IPR020846">
    <property type="entry name" value="MFS_dom"/>
</dbReference>
<evidence type="ECO:0000256" key="2">
    <source>
        <dbReference type="ARBA" id="ARBA00022692"/>
    </source>
</evidence>
<dbReference type="CDD" id="cd17324">
    <property type="entry name" value="MFS_NepI_like"/>
    <property type="match status" value="1"/>
</dbReference>
<evidence type="ECO:0000256" key="1">
    <source>
        <dbReference type="ARBA" id="ARBA00004651"/>
    </source>
</evidence>
<keyword evidence="2 5" id="KW-0812">Transmembrane</keyword>
<evidence type="ECO:0000259" key="6">
    <source>
        <dbReference type="PROSITE" id="PS50850"/>
    </source>
</evidence>
<gene>
    <name evidence="7" type="ORF">SSOG_00893</name>
</gene>
<dbReference type="PROSITE" id="PS50850">
    <property type="entry name" value="MFS"/>
    <property type="match status" value="1"/>
</dbReference>
<evidence type="ECO:0000256" key="4">
    <source>
        <dbReference type="ARBA" id="ARBA00023136"/>
    </source>
</evidence>
<feature type="domain" description="Major facilitator superfamily (MFS) profile" evidence="6">
    <location>
        <begin position="29"/>
        <end position="412"/>
    </location>
</feature>
<feature type="transmembrane region" description="Helical" evidence="5">
    <location>
        <begin position="298"/>
        <end position="316"/>
    </location>
</feature>
<dbReference type="SUPFAM" id="SSF103473">
    <property type="entry name" value="MFS general substrate transporter"/>
    <property type="match status" value="1"/>
</dbReference>
<dbReference type="InterPro" id="IPR036259">
    <property type="entry name" value="MFS_trans_sf"/>
</dbReference>
<feature type="transmembrane region" description="Helical" evidence="5">
    <location>
        <begin position="186"/>
        <end position="205"/>
    </location>
</feature>
<dbReference type="GO" id="GO:0022857">
    <property type="term" value="F:transmembrane transporter activity"/>
    <property type="evidence" value="ECO:0007669"/>
    <property type="project" value="InterPro"/>
</dbReference>
<feature type="transmembrane region" description="Helical" evidence="5">
    <location>
        <begin position="157"/>
        <end position="180"/>
    </location>
</feature>
<dbReference type="EMBL" id="GG657754">
    <property type="protein sequence ID" value="EFL21181.1"/>
    <property type="molecule type" value="Genomic_DNA"/>
</dbReference>
<feature type="transmembrane region" description="Helical" evidence="5">
    <location>
        <begin position="265"/>
        <end position="286"/>
    </location>
</feature>
<dbReference type="STRING" id="457427.SSOG_00893"/>
<evidence type="ECO:0000313" key="8">
    <source>
        <dbReference type="Proteomes" id="UP000003963"/>
    </source>
</evidence>
<dbReference type="PANTHER" id="PTHR42910:SF1">
    <property type="entry name" value="MAJOR FACILITATOR SUPERFAMILY (MFS) PROFILE DOMAIN-CONTAINING PROTEIN"/>
    <property type="match status" value="1"/>
</dbReference>
<feature type="transmembrane region" description="Helical" evidence="5">
    <location>
        <begin position="100"/>
        <end position="118"/>
    </location>
</feature>
<keyword evidence="3 5" id="KW-1133">Transmembrane helix</keyword>
<evidence type="ECO:0000313" key="7">
    <source>
        <dbReference type="EMBL" id="EFL21181.1"/>
    </source>
</evidence>
<accession>D9WFU5</accession>
<keyword evidence="4 5" id="KW-0472">Membrane</keyword>
<dbReference type="Pfam" id="PF07690">
    <property type="entry name" value="MFS_1"/>
    <property type="match status" value="1"/>
</dbReference>
<proteinExistence type="predicted"/>
<organism evidence="7 8">
    <name type="scientific">Streptomyces himastatinicus ATCC 53653</name>
    <dbReference type="NCBI Taxonomy" id="457427"/>
    <lineage>
        <taxon>Bacteria</taxon>
        <taxon>Bacillati</taxon>
        <taxon>Actinomycetota</taxon>
        <taxon>Actinomycetes</taxon>
        <taxon>Kitasatosporales</taxon>
        <taxon>Streptomycetaceae</taxon>
        <taxon>Streptomyces</taxon>
        <taxon>Streptomyces violaceusniger group</taxon>
    </lineage>
</organism>
<sequence>MSPTVTTRLQRRTMAAGVQADSHQQHSTQMRGGLVGLLATATGLCVANLYYGQPLLDAIAHGLHTSPSTAALLITLTQVGYAAGLLFLLPLGDLVNRAKFVPLMSLATAVSLGVMAMATSTPLFLAAAAAAGAGASTAQVLIPFATELAPVQHRGRVVGTLSMGLLLGSVLARTVAGYLAELAGWRTVYGTAAVAMALLALVLRLRMPVVAPTVRLGYGALLVSTVRIVASEPALRVRMLIGGLSFAGFSVLWTALTMLLSGPPYHYSVGTIGLFGLLGAIGSLAARPVGMLADRGHGSLVTTLSCLVLALSWVVLFFGGHHIAPVIIGAATFTLAVQALQVTNQSRIYQLATDAPSRVNSAYMTAYFVGGAVGSGLTSAAYGAGTWIGVCVLGLALGVCTLISWVFGSTRRPQPSGAQPSRRPSLPT</sequence>
<feature type="transmembrane region" description="Helical" evidence="5">
    <location>
        <begin position="361"/>
        <end position="381"/>
    </location>
</feature>
<dbReference type="InterPro" id="IPR011701">
    <property type="entry name" value="MFS"/>
</dbReference>
<feature type="transmembrane region" description="Helical" evidence="5">
    <location>
        <begin position="237"/>
        <end position="259"/>
    </location>
</feature>
<dbReference type="PANTHER" id="PTHR42910">
    <property type="entry name" value="TRANSPORTER SCO4007-RELATED"/>
    <property type="match status" value="1"/>
</dbReference>
<feature type="transmembrane region" description="Helical" evidence="5">
    <location>
        <begin position="387"/>
        <end position="407"/>
    </location>
</feature>
<feature type="transmembrane region" description="Helical" evidence="5">
    <location>
        <begin position="71"/>
        <end position="88"/>
    </location>
</feature>
<evidence type="ECO:0000256" key="3">
    <source>
        <dbReference type="ARBA" id="ARBA00022989"/>
    </source>
</evidence>
<keyword evidence="8" id="KW-1185">Reference proteome</keyword>
<protein>
    <submittedName>
        <fullName evidence="7">Putative membrane protein</fullName>
    </submittedName>
</protein>